<keyword evidence="3" id="KW-1003">Cell membrane</keyword>
<evidence type="ECO:0000256" key="7">
    <source>
        <dbReference type="SAM" id="Phobius"/>
    </source>
</evidence>
<protein>
    <submittedName>
        <fullName evidence="8">SO_0444 family Cu/Zn efflux transporter</fullName>
    </submittedName>
</protein>
<feature type="transmembrane region" description="Helical" evidence="7">
    <location>
        <begin position="107"/>
        <end position="133"/>
    </location>
</feature>
<feature type="transmembrane region" description="Helical" evidence="7">
    <location>
        <begin position="321"/>
        <end position="340"/>
    </location>
</feature>
<keyword evidence="5 7" id="KW-1133">Transmembrane helix</keyword>
<dbReference type="NCBIfam" id="NF033936">
    <property type="entry name" value="CuZnOut_SO0444"/>
    <property type="match status" value="1"/>
</dbReference>
<organism evidence="8 9">
    <name type="scientific">Thalassobacterium maritimum</name>
    <dbReference type="NCBI Taxonomy" id="3041265"/>
    <lineage>
        <taxon>Bacteria</taxon>
        <taxon>Pseudomonadati</taxon>
        <taxon>Verrucomicrobiota</taxon>
        <taxon>Opitutia</taxon>
        <taxon>Puniceicoccales</taxon>
        <taxon>Coraliomargaritaceae</taxon>
        <taxon>Thalassobacterium</taxon>
    </lineage>
</organism>
<accession>A0ABU1AVX7</accession>
<sequence>MNNFITSFARNTWDMVAEMAPYLLFGFAFAGLLHILIRKDFVQHWLGKPGLGGVIKASVLGVPMPLCSCAVIPVAASLRKSGATRGATASFLSSTPQTGIDSILATYALLGGLFTMVRIAVAFVTGILTGYIIELFCKDTPSTPAASIKPVVVPNSANFAALSLAPPTHTPTMGLPTGPLISTAPEDQTDTTAKLGTCCSSRPEPKRKPIDALRYGFVTLPSDLATSLIIGLVLAGLITTLLPTDLLSGSFSTGPLAFLLATAISLPLYVCATASIPMAYALMAAGLSPGAALVFLIAGPATNTATIVTVWKMLGRRATAIYLLCLLLISWLAGWLLNSALKQDADASAMHAHGSMHPSLWQHATGILLIGLLVFSYWKSRQQTTKSCCAG</sequence>
<proteinExistence type="inferred from homology"/>
<evidence type="ECO:0000256" key="1">
    <source>
        <dbReference type="ARBA" id="ARBA00004651"/>
    </source>
</evidence>
<feature type="transmembrane region" description="Helical" evidence="7">
    <location>
        <begin position="360"/>
        <end position="378"/>
    </location>
</feature>
<keyword evidence="9" id="KW-1185">Reference proteome</keyword>
<evidence type="ECO:0000313" key="8">
    <source>
        <dbReference type="EMBL" id="MDQ8208300.1"/>
    </source>
</evidence>
<dbReference type="PANTHER" id="PTHR34184:SF4">
    <property type="entry name" value="UPF0718 PROTEIN YCGR"/>
    <property type="match status" value="1"/>
</dbReference>
<feature type="transmembrane region" description="Helical" evidence="7">
    <location>
        <begin position="20"/>
        <end position="37"/>
    </location>
</feature>
<evidence type="ECO:0000256" key="4">
    <source>
        <dbReference type="ARBA" id="ARBA00022692"/>
    </source>
</evidence>
<name>A0ABU1AVX7_9BACT</name>
<dbReference type="Pfam" id="PF03773">
    <property type="entry name" value="ArsP_1"/>
    <property type="match status" value="1"/>
</dbReference>
<evidence type="ECO:0000313" key="9">
    <source>
        <dbReference type="Proteomes" id="UP001225316"/>
    </source>
</evidence>
<dbReference type="PANTHER" id="PTHR34184">
    <property type="entry name" value="UPF0718 PROTEIN YCGR"/>
    <property type="match status" value="1"/>
</dbReference>
<evidence type="ECO:0000256" key="5">
    <source>
        <dbReference type="ARBA" id="ARBA00022989"/>
    </source>
</evidence>
<reference evidence="8 9" key="1">
    <citation type="submission" date="2023-04" db="EMBL/GenBank/DDBJ databases">
        <title>A novel bacteria isolated from coastal sediment.</title>
        <authorList>
            <person name="Liu X.-J."/>
            <person name="Du Z.-J."/>
        </authorList>
    </citation>
    <scope>NUCLEOTIDE SEQUENCE [LARGE SCALE GENOMIC DNA]</scope>
    <source>
        <strain evidence="8 9">SDUM461003</strain>
    </source>
</reference>
<keyword evidence="6 7" id="KW-0472">Membrane</keyword>
<evidence type="ECO:0000256" key="3">
    <source>
        <dbReference type="ARBA" id="ARBA00022475"/>
    </source>
</evidence>
<comment type="subcellular location">
    <subcellularLocation>
        <location evidence="1">Cell membrane</location>
        <topology evidence="1">Multi-pass membrane protein</topology>
    </subcellularLocation>
</comment>
<dbReference type="EMBL" id="JARXHW010000028">
    <property type="protein sequence ID" value="MDQ8208300.1"/>
    <property type="molecule type" value="Genomic_DNA"/>
</dbReference>
<dbReference type="InterPro" id="IPR052923">
    <property type="entry name" value="UPF0718"/>
</dbReference>
<dbReference type="Proteomes" id="UP001225316">
    <property type="component" value="Unassembled WGS sequence"/>
</dbReference>
<feature type="transmembrane region" description="Helical" evidence="7">
    <location>
        <begin position="224"/>
        <end position="244"/>
    </location>
</feature>
<dbReference type="RefSeq" id="WP_308950819.1">
    <property type="nucleotide sequence ID" value="NZ_JARXHW010000028.1"/>
</dbReference>
<keyword evidence="4 7" id="KW-0812">Transmembrane</keyword>
<evidence type="ECO:0000256" key="2">
    <source>
        <dbReference type="ARBA" id="ARBA00006386"/>
    </source>
</evidence>
<comment type="similarity">
    <text evidence="2">Belongs to the UPF0718 family.</text>
</comment>
<comment type="caution">
    <text evidence="8">The sequence shown here is derived from an EMBL/GenBank/DDBJ whole genome shotgun (WGS) entry which is preliminary data.</text>
</comment>
<dbReference type="InterPro" id="IPR005524">
    <property type="entry name" value="DUF318"/>
</dbReference>
<evidence type="ECO:0000256" key="6">
    <source>
        <dbReference type="ARBA" id="ARBA00023136"/>
    </source>
</evidence>
<gene>
    <name evidence="8" type="ORF">QEH52_12320</name>
</gene>